<dbReference type="RefSeq" id="WP_109657530.1">
    <property type="nucleotide sequence ID" value="NZ_CP029145.1"/>
</dbReference>
<organism evidence="1 2">
    <name type="scientific">Hymenobacter nivis</name>
    <dbReference type="NCBI Taxonomy" id="1850093"/>
    <lineage>
        <taxon>Bacteria</taxon>
        <taxon>Pseudomonadati</taxon>
        <taxon>Bacteroidota</taxon>
        <taxon>Cytophagia</taxon>
        <taxon>Cytophagales</taxon>
        <taxon>Hymenobacteraceae</taxon>
        <taxon>Hymenobacter</taxon>
    </lineage>
</organism>
<keyword evidence="2" id="KW-1185">Reference proteome</keyword>
<evidence type="ECO:0000313" key="2">
    <source>
        <dbReference type="Proteomes" id="UP000245999"/>
    </source>
</evidence>
<evidence type="ECO:0000313" key="1">
    <source>
        <dbReference type="EMBL" id="AWM34495.1"/>
    </source>
</evidence>
<reference evidence="2" key="1">
    <citation type="submission" date="2018-04" db="EMBL/GenBank/DDBJ databases">
        <title>Complete genome of Antarctic heterotrophic bacterium Hymenobacter nivis.</title>
        <authorList>
            <person name="Terashima M."/>
        </authorList>
    </citation>
    <scope>NUCLEOTIDE SEQUENCE [LARGE SCALE GENOMIC DNA]</scope>
    <source>
        <strain evidence="2">NBRC 111535</strain>
    </source>
</reference>
<sequence>MLDINAPNINAPKKFTLPADDAAGNLVESATASNLPMLGLLPNGSPVVALAVGIPASSSQVYPSPAPATVSLRYEGTGAASAYVYSEMGHHQGAVG</sequence>
<protein>
    <submittedName>
        <fullName evidence="1">Uncharacterized protein</fullName>
    </submittedName>
</protein>
<dbReference type="EMBL" id="CP029145">
    <property type="protein sequence ID" value="AWM34495.1"/>
    <property type="molecule type" value="Genomic_DNA"/>
</dbReference>
<proteinExistence type="predicted"/>
<accession>A0A2Z3GTY5</accession>
<dbReference type="Proteomes" id="UP000245999">
    <property type="component" value="Chromosome"/>
</dbReference>
<dbReference type="AlphaFoldDB" id="A0A2Z3GTY5"/>
<gene>
    <name evidence="1" type="ORF">DDQ68_17915</name>
</gene>
<name>A0A2Z3GTY5_9BACT</name>
<dbReference type="KEGG" id="hnv:DDQ68_17915"/>